<proteinExistence type="predicted"/>
<organism evidence="2 3">
    <name type="scientific">Pseudomonas phage 201phi2-1</name>
    <name type="common">Pseudomonas chlororaphis phage 201phi2-1</name>
    <dbReference type="NCBI Taxonomy" id="198110"/>
    <lineage>
        <taxon>Viruses</taxon>
        <taxon>Duplodnaviria</taxon>
        <taxon>Heunggongvirae</taxon>
        <taxon>Uroviricota</taxon>
        <taxon>Caudoviricetes</taxon>
        <taxon>Chimalliviridae</taxon>
        <taxon>Serwervirus</taxon>
        <taxon>Serwervirus 201phi21</taxon>
    </lineage>
</organism>
<organismHost>
    <name type="scientific">Pseudomonas chlororaphis</name>
    <dbReference type="NCBI Taxonomy" id="587753"/>
</organismHost>
<name>B3FJC6_BP201</name>
<dbReference type="Proteomes" id="UP000002421">
    <property type="component" value="Segment"/>
</dbReference>
<dbReference type="EMBL" id="EU197055">
    <property type="protein sequence ID" value="ABY63092.1"/>
    <property type="molecule type" value="Genomic_DNA"/>
</dbReference>
<accession>B3FJC6</accession>
<keyword evidence="3" id="KW-1185">Reference proteome</keyword>
<dbReference type="KEGG" id="vg:6372501"/>
<feature type="transmembrane region" description="Helical" evidence="1">
    <location>
        <begin position="21"/>
        <end position="39"/>
    </location>
</feature>
<keyword evidence="1" id="KW-0812">Transmembrane</keyword>
<evidence type="ECO:0000313" key="2">
    <source>
        <dbReference type="EMBL" id="ABY63092.1"/>
    </source>
</evidence>
<reference evidence="2 3" key="1">
    <citation type="journal article" date="2008" name="Virology">
        <title>Characterization of Pseudomonas chlororaphis myovirus 201varphi2-1 via genomic sequencing, mass spectrometry, and electron microscopy.</title>
        <authorList>
            <person name="Thomas J.A."/>
            <person name="Rolando M.R."/>
            <person name="Carroll C.A."/>
            <person name="Shen P.S."/>
            <person name="Belnap D.M."/>
            <person name="Weintraub S.T."/>
            <person name="Serwer P."/>
            <person name="Hardies S.C."/>
        </authorList>
    </citation>
    <scope>NUCLEOTIDE SEQUENCE</scope>
</reference>
<keyword evidence="1" id="KW-1133">Transmembrane helix</keyword>
<sequence length="89" mass="10285">MLPRKGEHFLTMEYNMEFFHTLPFVYQSLIVLTLIVGAMKLGVNEMVMWLFSAFGNRGILFGAILLIVLYLAFLCAVVASICYFFYSIW</sequence>
<protein>
    <submittedName>
        <fullName evidence="2">Uncharacterized protein</fullName>
    </submittedName>
</protein>
<dbReference type="RefSeq" id="YP_001956987.1">
    <property type="nucleotide sequence ID" value="NC_010821.1"/>
</dbReference>
<feature type="transmembrane region" description="Helical" evidence="1">
    <location>
        <begin position="59"/>
        <end position="86"/>
    </location>
</feature>
<keyword evidence="1" id="KW-0472">Membrane</keyword>
<evidence type="ECO:0000256" key="1">
    <source>
        <dbReference type="SAM" id="Phobius"/>
    </source>
</evidence>
<evidence type="ECO:0000313" key="3">
    <source>
        <dbReference type="Proteomes" id="UP000002421"/>
    </source>
</evidence>
<gene>
    <name evidence="2" type="ORF">201phi2-1p264</name>
</gene>